<dbReference type="RefSeq" id="WP_097785181.1">
    <property type="nucleotide sequence ID" value="NZ_NMTW01000026.1"/>
</dbReference>
<gene>
    <name evidence="1" type="ORF">CGS56_05355</name>
</gene>
<evidence type="ECO:0000313" key="1">
    <source>
        <dbReference type="EMBL" id="PDX76107.1"/>
    </source>
</evidence>
<comment type="caution">
    <text evidence="1">The sequence shown here is derived from an EMBL/GenBank/DDBJ whole genome shotgun (WGS) entry which is preliminary data.</text>
</comment>
<dbReference type="AlphaFoldDB" id="A0A2A7AAE7"/>
<accession>A0A2A7AAE7</accession>
<organism evidence="1 2">
    <name type="scientific">Faecalibacterium prausnitzii</name>
    <dbReference type="NCBI Taxonomy" id="853"/>
    <lineage>
        <taxon>Bacteria</taxon>
        <taxon>Bacillati</taxon>
        <taxon>Bacillota</taxon>
        <taxon>Clostridia</taxon>
        <taxon>Eubacteriales</taxon>
        <taxon>Oscillospiraceae</taxon>
        <taxon>Faecalibacterium</taxon>
    </lineage>
</organism>
<name>A0A2A7AAE7_9FIRM</name>
<dbReference type="Proteomes" id="UP000220157">
    <property type="component" value="Unassembled WGS sequence"/>
</dbReference>
<sequence length="66" mass="7387">MGNDIHIHLDEIPPEVADTLARGCLRLYYQIIAIPNGRELLDDAWEKYQQRKNAEAASSSADSSSE</sequence>
<dbReference type="EMBL" id="NMTW01000026">
    <property type="protein sequence ID" value="PDX76107.1"/>
    <property type="molecule type" value="Genomic_DNA"/>
</dbReference>
<evidence type="ECO:0000313" key="2">
    <source>
        <dbReference type="Proteomes" id="UP000220157"/>
    </source>
</evidence>
<reference evidence="1 2" key="1">
    <citation type="journal article" date="2017" name="Front. Microbiol.">
        <title>New Insights into the Diversity of the Genus Faecalibacterium.</title>
        <authorList>
            <person name="Benevides L."/>
            <person name="Burman S."/>
            <person name="Martin R."/>
            <person name="Robert V."/>
            <person name="Thomas M."/>
            <person name="Miquel S."/>
            <person name="Chain F."/>
            <person name="Sokol H."/>
            <person name="Bermudez-Humaran L.G."/>
            <person name="Morrison M."/>
            <person name="Langella P."/>
            <person name="Azevedo V.A."/>
            <person name="Chatel J.M."/>
            <person name="Soares S."/>
        </authorList>
    </citation>
    <scope>NUCLEOTIDE SEQUENCE [LARGE SCALE GENOMIC DNA]</scope>
    <source>
        <strain evidence="1 2">CNCM I 4573</strain>
    </source>
</reference>
<proteinExistence type="predicted"/>
<protein>
    <submittedName>
        <fullName evidence="1">Uncharacterized protein</fullName>
    </submittedName>
</protein>